<organism evidence="1 2">
    <name type="scientific">Lactococcus lactis subsp. cremoris (strain SK11)</name>
    <dbReference type="NCBI Taxonomy" id="272622"/>
    <lineage>
        <taxon>Bacteria</taxon>
        <taxon>Bacillati</taxon>
        <taxon>Bacillota</taxon>
        <taxon>Bacilli</taxon>
        <taxon>Lactobacillales</taxon>
        <taxon>Streptococcaceae</taxon>
        <taxon>Lactococcus</taxon>
        <taxon>Lactococcus cremoris subsp. cremoris</taxon>
    </lineage>
</organism>
<evidence type="ECO:0000313" key="2">
    <source>
        <dbReference type="Proteomes" id="UP000000240"/>
    </source>
</evidence>
<protein>
    <submittedName>
        <fullName evidence="1">Uncharacterized protein</fullName>
    </submittedName>
</protein>
<sequence length="28" mass="3548">MPISKMFPIFFQYLILENIFYPLYKDFE</sequence>
<dbReference type="AlphaFoldDB" id="Q02W61"/>
<gene>
    <name evidence="1" type="ordered locus">LACR_2362</name>
</gene>
<proteinExistence type="predicted"/>
<dbReference type="EMBL" id="CP000425">
    <property type="protein sequence ID" value="ABJ73811.1"/>
    <property type="molecule type" value="Genomic_DNA"/>
</dbReference>
<accession>Q02W61</accession>
<dbReference type="Proteomes" id="UP000000240">
    <property type="component" value="Chromosome"/>
</dbReference>
<dbReference type="HOGENOM" id="CLU_3412637_0_0_9"/>
<name>Q02W61_LACLS</name>
<evidence type="ECO:0000313" key="1">
    <source>
        <dbReference type="EMBL" id="ABJ73811.1"/>
    </source>
</evidence>
<dbReference type="KEGG" id="llc:LACR_2362"/>
<reference evidence="1 2" key="1">
    <citation type="journal article" date="2006" name="Proc. Natl. Acad. Sci. U.S.A.">
        <title>Comparative genomics of the lactic acid bacteria.</title>
        <authorList>
            <person name="Makarova K."/>
            <person name="Slesarev A."/>
            <person name="Wolf Y."/>
            <person name="Sorokin A."/>
            <person name="Mirkin B."/>
            <person name="Koonin E."/>
            <person name="Pavlov A."/>
            <person name="Pavlova N."/>
            <person name="Karamychev V."/>
            <person name="Polouchine N."/>
            <person name="Shakhova V."/>
            <person name="Grigoriev I."/>
            <person name="Lou Y."/>
            <person name="Rohksar D."/>
            <person name="Lucas S."/>
            <person name="Huang K."/>
            <person name="Goodstein D.M."/>
            <person name="Hawkins T."/>
            <person name="Plengvidhya V."/>
            <person name="Welker D."/>
            <person name="Hughes J."/>
            <person name="Goh Y."/>
            <person name="Benson A."/>
            <person name="Baldwin K."/>
            <person name="Lee J.H."/>
            <person name="Diaz-Muniz I."/>
            <person name="Dosti B."/>
            <person name="Smeianov V."/>
            <person name="Wechter W."/>
            <person name="Barabote R."/>
            <person name="Lorca G."/>
            <person name="Altermann E."/>
            <person name="Barrangou R."/>
            <person name="Ganesan B."/>
            <person name="Xie Y."/>
            <person name="Rawsthorne H."/>
            <person name="Tamir D."/>
            <person name="Parker C."/>
            <person name="Breidt F."/>
            <person name="Broadbent J."/>
            <person name="Hutkins R."/>
            <person name="O'Sullivan D."/>
            <person name="Steele J."/>
            <person name="Unlu G."/>
            <person name="Saier M."/>
            <person name="Klaenhammer T."/>
            <person name="Richardson P."/>
            <person name="Kozyavkin S."/>
            <person name="Weimer B."/>
            <person name="Mills D."/>
        </authorList>
    </citation>
    <scope>NUCLEOTIDE SEQUENCE [LARGE SCALE GENOMIC DNA]</scope>
    <source>
        <strain evidence="1 2">SK11</strain>
    </source>
</reference>